<feature type="signal peptide" evidence="6">
    <location>
        <begin position="1"/>
        <end position="22"/>
    </location>
</feature>
<dbReference type="AlphaFoldDB" id="A0A1I2BCH5"/>
<keyword evidence="8" id="KW-1185">Reference proteome</keyword>
<organism evidence="7 8">
    <name type="scientific">Actinacidiphila alni</name>
    <dbReference type="NCBI Taxonomy" id="380248"/>
    <lineage>
        <taxon>Bacteria</taxon>
        <taxon>Bacillati</taxon>
        <taxon>Actinomycetota</taxon>
        <taxon>Actinomycetes</taxon>
        <taxon>Kitasatosporales</taxon>
        <taxon>Streptomycetaceae</taxon>
        <taxon>Actinacidiphila</taxon>
    </lineage>
</organism>
<dbReference type="Proteomes" id="UP000199323">
    <property type="component" value="Unassembled WGS sequence"/>
</dbReference>
<evidence type="ECO:0000256" key="2">
    <source>
        <dbReference type="ARBA" id="ARBA00022729"/>
    </source>
</evidence>
<evidence type="ECO:0000313" key="7">
    <source>
        <dbReference type="EMBL" id="SFE53851.1"/>
    </source>
</evidence>
<evidence type="ECO:0000256" key="5">
    <source>
        <dbReference type="ARBA" id="ARBA00023288"/>
    </source>
</evidence>
<evidence type="ECO:0000256" key="3">
    <source>
        <dbReference type="ARBA" id="ARBA00023136"/>
    </source>
</evidence>
<proteinExistence type="predicted"/>
<evidence type="ECO:0000256" key="6">
    <source>
        <dbReference type="SAM" id="SignalP"/>
    </source>
</evidence>
<keyword evidence="3" id="KW-0472">Membrane</keyword>
<reference evidence="7 8" key="1">
    <citation type="submission" date="2016-10" db="EMBL/GenBank/DDBJ databases">
        <authorList>
            <person name="de Groot N.N."/>
        </authorList>
    </citation>
    <scope>NUCLEOTIDE SEQUENCE [LARGE SCALE GENOMIC DNA]</scope>
    <source>
        <strain evidence="7 8">CGMCC 4.3510</strain>
    </source>
</reference>
<gene>
    <name evidence="7" type="ORF">SAMN05216251_103446</name>
</gene>
<dbReference type="PANTHER" id="PTHR43649:SF33">
    <property type="entry name" value="POLYGALACTURONAN_RHAMNOGALACTURONAN-BINDING PROTEIN YTCQ"/>
    <property type="match status" value="1"/>
</dbReference>
<dbReference type="Gene3D" id="3.40.190.10">
    <property type="entry name" value="Periplasmic binding protein-like II"/>
    <property type="match status" value="2"/>
</dbReference>
<evidence type="ECO:0000256" key="1">
    <source>
        <dbReference type="ARBA" id="ARBA00022475"/>
    </source>
</evidence>
<keyword evidence="5" id="KW-0449">Lipoprotein</keyword>
<evidence type="ECO:0000313" key="8">
    <source>
        <dbReference type="Proteomes" id="UP000199323"/>
    </source>
</evidence>
<dbReference type="PANTHER" id="PTHR43649">
    <property type="entry name" value="ARABINOSE-BINDING PROTEIN-RELATED"/>
    <property type="match status" value="1"/>
</dbReference>
<name>A0A1I2BCH5_9ACTN</name>
<dbReference type="SUPFAM" id="SSF53850">
    <property type="entry name" value="Periplasmic binding protein-like II"/>
    <property type="match status" value="1"/>
</dbReference>
<feature type="chain" id="PRO_5011577826" evidence="6">
    <location>
        <begin position="23"/>
        <end position="442"/>
    </location>
</feature>
<evidence type="ECO:0000256" key="4">
    <source>
        <dbReference type="ARBA" id="ARBA00023139"/>
    </source>
</evidence>
<keyword evidence="1" id="KW-1003">Cell membrane</keyword>
<keyword evidence="2 6" id="KW-0732">Signal</keyword>
<dbReference type="PROSITE" id="PS51257">
    <property type="entry name" value="PROKAR_LIPOPROTEIN"/>
    <property type="match status" value="1"/>
</dbReference>
<dbReference type="STRING" id="380248.SAMN05216251_103446"/>
<sequence>MRRSRTVLATSAVAVTMAMTLAACGSSGGGSGSSDTATAPKDPSKVLGTITVLTNRTDQVQDGTAKRYAAEFNKIYPHVTVKFQGLTDYEGDVKIRLNSKNYGDVLSIPNSVPLKQYPTFFAPLGTAADLSRTYDFTDHATVGGKVYGIANIGTANGFVYNKAVWKQAGVTDWPTTPEQFITDLQAIKAKTGATPYYTNYHDGWPLTNWGNALGSPSCDPAANDKLASTKEPWAPGQDLYTTDKLLYDIVHNKLSEADPNTTNWENSKTLIGTGKIATMWLGSWAVVQMQDAAKKAGKDPADIGFMPFPAQKDGHFCSVVRPDYQYAINTHSKNKAAARAWIDWFITKSGDAQAALSISSVKGTPLPADLKPYQDADVQFVHPTNDKTAQVDEIDKASEIGINNQDYPQHIVDVARGAAGGDMNSVFKDLNKKWSDAQGTLG</sequence>
<keyword evidence="4" id="KW-0564">Palmitate</keyword>
<dbReference type="InterPro" id="IPR050490">
    <property type="entry name" value="Bact_solute-bd_prot1"/>
</dbReference>
<dbReference type="Pfam" id="PF01547">
    <property type="entry name" value="SBP_bac_1"/>
    <property type="match status" value="1"/>
</dbReference>
<accession>A0A1I2BCH5</accession>
<dbReference type="EMBL" id="FONG01000003">
    <property type="protein sequence ID" value="SFE53851.1"/>
    <property type="molecule type" value="Genomic_DNA"/>
</dbReference>
<protein>
    <submittedName>
        <fullName evidence="7">Carbohydrate ABC transporter substrate-binding protein, CUT1 family</fullName>
    </submittedName>
</protein>
<dbReference type="InterPro" id="IPR006059">
    <property type="entry name" value="SBP"/>
</dbReference>